<evidence type="ECO:0000256" key="1">
    <source>
        <dbReference type="ARBA" id="ARBA00004123"/>
    </source>
</evidence>
<dbReference type="KEGG" id="pcw:110205163"/>
<feature type="region of interest" description="Disordered" evidence="6">
    <location>
        <begin position="539"/>
        <end position="571"/>
    </location>
</feature>
<dbReference type="GeneID" id="110205163"/>
<feature type="region of interest" description="Disordered" evidence="6">
    <location>
        <begin position="840"/>
        <end position="872"/>
    </location>
</feature>
<feature type="region of interest" description="Disordered" evidence="6">
    <location>
        <begin position="1146"/>
        <end position="1174"/>
    </location>
</feature>
<dbReference type="GO" id="GO:0007140">
    <property type="term" value="P:male meiotic nuclear division"/>
    <property type="evidence" value="ECO:0007669"/>
    <property type="project" value="TreeGrafter"/>
</dbReference>
<feature type="compositionally biased region" description="Low complexity" evidence="6">
    <location>
        <begin position="1153"/>
        <end position="1165"/>
    </location>
</feature>
<evidence type="ECO:0000313" key="12">
    <source>
        <dbReference type="RefSeq" id="XP_020837140.1"/>
    </source>
</evidence>
<evidence type="ECO:0000256" key="5">
    <source>
        <dbReference type="ARBA" id="ARBA00023242"/>
    </source>
</evidence>
<evidence type="ECO:0000256" key="6">
    <source>
        <dbReference type="SAM" id="MobiDB-lite"/>
    </source>
</evidence>
<protein>
    <submittedName>
        <fullName evidence="10 11">Synaptonemal complex protein 2 isoform X1</fullName>
    </submittedName>
</protein>
<comment type="similarity">
    <text evidence="3">Belongs to the SYCP2 family.</text>
</comment>
<keyword evidence="5" id="KW-0539">Nucleus</keyword>
<name>A0A6P5JYA2_PHACI</name>
<dbReference type="GO" id="GO:0000800">
    <property type="term" value="C:lateral element"/>
    <property type="evidence" value="ECO:0007669"/>
    <property type="project" value="TreeGrafter"/>
</dbReference>
<accession>A0A6P5JYA2</accession>
<feature type="compositionally biased region" description="Basic and acidic residues" evidence="6">
    <location>
        <begin position="949"/>
        <end position="964"/>
    </location>
</feature>
<dbReference type="RefSeq" id="XP_020837139.1">
    <property type="nucleotide sequence ID" value="XM_020981480.1"/>
</dbReference>
<dbReference type="InterPro" id="IPR024835">
    <property type="entry name" value="SYCP2-like"/>
</dbReference>
<proteinExistence type="inferred from homology"/>
<feature type="region of interest" description="Disordered" evidence="6">
    <location>
        <begin position="1095"/>
        <end position="1114"/>
    </location>
</feature>
<dbReference type="PANTHER" id="PTHR15607">
    <property type="entry name" value="SYNAPTONEMAL COMPLEX PROTEIN-RELATED"/>
    <property type="match status" value="1"/>
</dbReference>
<dbReference type="Pfam" id="PF18584">
    <property type="entry name" value="SYCP2_SLD"/>
    <property type="match status" value="1"/>
</dbReference>
<feature type="compositionally biased region" description="Basic and acidic residues" evidence="6">
    <location>
        <begin position="925"/>
        <end position="938"/>
    </location>
</feature>
<dbReference type="RefSeq" id="XP_020837140.1">
    <property type="nucleotide sequence ID" value="XM_020981481.1"/>
</dbReference>
<evidence type="ECO:0000259" key="7">
    <source>
        <dbReference type="Pfam" id="PF18581"/>
    </source>
</evidence>
<feature type="compositionally biased region" description="Basic and acidic residues" evidence="6">
    <location>
        <begin position="1012"/>
        <end position="1026"/>
    </location>
</feature>
<dbReference type="GO" id="GO:0007143">
    <property type="term" value="P:female meiotic nuclear division"/>
    <property type="evidence" value="ECO:0007669"/>
    <property type="project" value="TreeGrafter"/>
</dbReference>
<evidence type="ECO:0000313" key="11">
    <source>
        <dbReference type="RefSeq" id="XP_020837139.1"/>
    </source>
</evidence>
<gene>
    <name evidence="10 11 12" type="primary">SYCP2</name>
</gene>
<evidence type="ECO:0000259" key="8">
    <source>
        <dbReference type="Pfam" id="PF18584"/>
    </source>
</evidence>
<evidence type="ECO:0000313" key="10">
    <source>
        <dbReference type="RefSeq" id="XP_020837138.1"/>
    </source>
</evidence>
<sequence length="1556" mass="179494">MPVRPQLQQLEKCIDDALRKNDFKPLEQFLQMENYEDIIFKCSKQFLSKLDNLMCKELNKKDIQNTSTILNSLGKYGKNISIFGEAGLLVMIKQGLVKKMVAWFEKTKEIILSHKNEKDEAMTNLIEDFFDVLMTVHDINKEGKMEVLENFILRICALVVDMRIHICIHQEAIKKLNAMLDNMPRDAKKIISKPEMFSLMIDMGKRILDAGDYDFQVGITEALCRMTSEKQRRELACQWFSMEFVANAFKGIKDSDFETDCRRFLNYVNGMLGDKRMVFTFPCLSVFLDRYELQIPSDEKLDEFWIDFNLGSRSISFYTAGDDEDHQWETVSVPNDEVEVYSVEVKDAKKLLTLILKNTMNVGNKEGDELLLYFDPSLEISDVTKKIYGANKYREFTRKQAISVAKTEVHIIFDESGSQILVPEGQSSPAKKENFFSVNEKPNRKQQFSVNQKDMIHANQQDSRNTRFQIITPVKRKISEASMVIPGTDKLTMKTLLANTSTPRTGRIKPPLKMVNSAEPPNIYKVKEKGMKNTISLPGSVEGRKPHSYQSDFPKSQPITAAKDSKMKENDKNSNVLVKQNSNGDVDIIADSQPVEKIDKPLLPGVMDNICENNIHSEWTCWTPITNIKICSKESASTSPEETFNQDIVSERVTKKSSLSSISDNITLEKNMVKNQKRKGDVEYNKKKKTKVEICESNRRQPLNNSISLGQENIEKNKENDWHIESETFKSVLLNRTIEKSLIYTKKLVLAKELNNDFCDKTISSGMNAKSNRRPVKGMLSEIRSCDLEMNRKTFKSIELFQKEKTKEKQFTDAAESLINQINKRYKQKDDLNSSRKFRESLNDRKNSNKPGLLNSKEKIPSKNSKQLKRTTSVNMTSECALNDVYNFNLNGGDDPTIRLGTEEFQTTIKETSVANSKKLLGFRSHDGSEASLKEKDKKTRKNHKKKHLFSDTDTDHRGDDSKTDISWLRESNRKTKPQLVDYSRNKKVKKPKNRKSSPSVEVKLPKSKKTHNTDPTKKVDERITEATRSQRPRRAGIVKKNYKDFSNSESESEQESSPSALSKENLLVQVANMHNKSKTMKQLKKGQNAISTEAEEEISKERKKSSKVKDCVREKRLDSSPIPLSGSPASIEVMRCSEKTIEREFPQDYIPSKKSTSSFSQYSTPEKRESLNSMHGITGNSFYATNMKIQSKCLIESPDNIDKNLVCANKHFSSPLFLPKITPEIMDKIDDSGKDAEIPSQNIQDYDNPVDLSSYNSEKQFSGLELKKIHENCIQNTQKEPLSPSRLSLSSSKREKLYDIPTNTLHRKGSSIHTNLKRLCTSDNLSNSDEVELEEEEERRLNLLPPKLFKTGYDNVTYKVSRSVSTLSANEFSFPGETWETESSGVDIMCQKLSKEFKRKIQNRYKRMDHFNKQSLKSAQQHLTSINYHVHEYRMKQLDKFQFNIIEELESFEKDSQSLKNLEREFSDFWKKTSQKFSAYQKNEQKRVHLLKTSLEKNVFHKIDYEENIFTSQMHLMKEEMKRLQERFLKEMQEEELLNVRRGLMSLFTSDERKF</sequence>
<feature type="domain" description="Synaptonemal complex protein 2 Spt16M-like" evidence="8">
    <location>
        <begin position="278"/>
        <end position="389"/>
    </location>
</feature>
<keyword evidence="4" id="KW-0158">Chromosome</keyword>
<dbReference type="Pfam" id="PF18581">
    <property type="entry name" value="SYCP2_ARLD"/>
    <property type="match status" value="1"/>
</dbReference>
<evidence type="ECO:0000256" key="4">
    <source>
        <dbReference type="ARBA" id="ARBA00022454"/>
    </source>
</evidence>
<dbReference type="InterPro" id="IPR040560">
    <property type="entry name" value="SYCP2_SLD"/>
</dbReference>
<evidence type="ECO:0000256" key="3">
    <source>
        <dbReference type="ARBA" id="ARBA00007960"/>
    </source>
</evidence>
<comment type="subcellular location">
    <subcellularLocation>
        <location evidence="2">Chromosome</location>
    </subcellularLocation>
    <subcellularLocation>
        <location evidence="1">Nucleus</location>
    </subcellularLocation>
</comment>
<dbReference type="Proteomes" id="UP000515140">
    <property type="component" value="Unplaced"/>
</dbReference>
<keyword evidence="9" id="KW-1185">Reference proteome</keyword>
<dbReference type="GO" id="GO:0000779">
    <property type="term" value="C:condensed chromosome, centromeric region"/>
    <property type="evidence" value="ECO:0007669"/>
    <property type="project" value="TreeGrafter"/>
</dbReference>
<organism evidence="9 11">
    <name type="scientific">Phascolarctos cinereus</name>
    <name type="common">Koala</name>
    <dbReference type="NCBI Taxonomy" id="38626"/>
    <lineage>
        <taxon>Eukaryota</taxon>
        <taxon>Metazoa</taxon>
        <taxon>Chordata</taxon>
        <taxon>Craniata</taxon>
        <taxon>Vertebrata</taxon>
        <taxon>Euteleostomi</taxon>
        <taxon>Mammalia</taxon>
        <taxon>Metatheria</taxon>
        <taxon>Diprotodontia</taxon>
        <taxon>Phascolarctidae</taxon>
        <taxon>Phascolarctos</taxon>
    </lineage>
</organism>
<dbReference type="RefSeq" id="XP_020837138.1">
    <property type="nucleotide sequence ID" value="XM_020981479.1"/>
</dbReference>
<feature type="compositionally biased region" description="Polar residues" evidence="6">
    <location>
        <begin position="548"/>
        <end position="559"/>
    </location>
</feature>
<dbReference type="InterPro" id="IPR041322">
    <property type="entry name" value="SYCP2_ARLD"/>
</dbReference>
<evidence type="ECO:0000313" key="9">
    <source>
        <dbReference type="Proteomes" id="UP000515140"/>
    </source>
</evidence>
<feature type="compositionally biased region" description="Basic residues" evidence="6">
    <location>
        <begin position="939"/>
        <end position="948"/>
    </location>
</feature>
<feature type="compositionally biased region" description="Polar residues" evidence="6">
    <location>
        <begin position="862"/>
        <end position="872"/>
    </location>
</feature>
<feature type="compositionally biased region" description="Basic residues" evidence="6">
    <location>
        <begin position="986"/>
        <end position="996"/>
    </location>
</feature>
<dbReference type="PANTHER" id="PTHR15607:SF12">
    <property type="entry name" value="SYNAPTONEMAL COMPLEX PROTEIN 2"/>
    <property type="match status" value="1"/>
</dbReference>
<feature type="region of interest" description="Disordered" evidence="6">
    <location>
        <begin position="925"/>
        <end position="1064"/>
    </location>
</feature>
<reference evidence="10 11" key="1">
    <citation type="submission" date="2025-04" db="UniProtKB">
        <authorList>
            <consortium name="RefSeq"/>
        </authorList>
    </citation>
    <scope>IDENTIFICATION</scope>
    <source>
        <tissue evidence="10 11">Spleen</tissue>
    </source>
</reference>
<evidence type="ECO:0000256" key="2">
    <source>
        <dbReference type="ARBA" id="ARBA00004286"/>
    </source>
</evidence>
<feature type="domain" description="Synaptonemal complex protein 2 armadillo-repeat-like" evidence="7">
    <location>
        <begin position="9"/>
        <end position="187"/>
    </location>
</feature>
<dbReference type="CTD" id="10388"/>